<keyword evidence="3" id="KW-1185">Reference proteome</keyword>
<proteinExistence type="predicted"/>
<gene>
    <name evidence="2" type="ORF">FXN65_26130</name>
</gene>
<dbReference type="KEGG" id="plal:FXN65_26130"/>
<dbReference type="Pfam" id="PF15572">
    <property type="entry name" value="Imm45"/>
    <property type="match status" value="1"/>
</dbReference>
<evidence type="ECO:0000313" key="2">
    <source>
        <dbReference type="EMBL" id="QEY65367.1"/>
    </source>
</evidence>
<reference evidence="2 3" key="1">
    <citation type="submission" date="2019-08" db="EMBL/GenBank/DDBJ databases">
        <title>Whole-genome Sequencing of e-waste polymer degrading bacterium Pseudomonas sp. strain PE08.</title>
        <authorList>
            <person name="Kirdat K."/>
            <person name="Debbarma P."/>
            <person name="Narawade N."/>
            <person name="Suyal D."/>
            <person name="Thorat V."/>
            <person name="Shouche Y."/>
            <person name="Goel R."/>
            <person name="Yadav A."/>
        </authorList>
    </citation>
    <scope>NUCLEOTIDE SEQUENCE [LARGE SCALE GENOMIC DNA]</scope>
    <source>
        <strain evidence="2 3">PE08</strain>
    </source>
</reference>
<dbReference type="InterPro" id="IPR029077">
    <property type="entry name" value="Imm45"/>
</dbReference>
<dbReference type="AlphaFoldDB" id="A0A5J6QSH4"/>
<name>A0A5J6QSH4_9GAMM</name>
<dbReference type="RefSeq" id="WP_151137944.1">
    <property type="nucleotide sequence ID" value="NZ_CP043311.1"/>
</dbReference>
<accession>A0A5J6QSH4</accession>
<evidence type="ECO:0000313" key="3">
    <source>
        <dbReference type="Proteomes" id="UP000327179"/>
    </source>
</evidence>
<sequence length="109" mass="12624">MFEKVKLVDSRDACIWHGNILRARGKYPYEEFVDFMVFETLSEDRPHGLIVTSGYKAGLILVYLPKESSSLDGGVDREWVVSNWDKWIYPDCNVSDVYLIDKYEATPII</sequence>
<protein>
    <recommendedName>
        <fullName evidence="1">Immunity protein 45 domain-containing protein</fullName>
    </recommendedName>
</protein>
<dbReference type="EMBL" id="CP043311">
    <property type="protein sequence ID" value="QEY65367.1"/>
    <property type="molecule type" value="Genomic_DNA"/>
</dbReference>
<evidence type="ECO:0000259" key="1">
    <source>
        <dbReference type="Pfam" id="PF15572"/>
    </source>
</evidence>
<feature type="domain" description="Immunity protein 45" evidence="1">
    <location>
        <begin position="13"/>
        <end position="98"/>
    </location>
</feature>
<organism evidence="2 3">
    <name type="scientific">Metapseudomonas lalkuanensis</name>
    <dbReference type="NCBI Taxonomy" id="2604832"/>
    <lineage>
        <taxon>Bacteria</taxon>
        <taxon>Pseudomonadati</taxon>
        <taxon>Pseudomonadota</taxon>
        <taxon>Gammaproteobacteria</taxon>
        <taxon>Pseudomonadales</taxon>
        <taxon>Pseudomonadaceae</taxon>
        <taxon>Metapseudomonas</taxon>
    </lineage>
</organism>
<dbReference type="Proteomes" id="UP000327179">
    <property type="component" value="Chromosome"/>
</dbReference>